<dbReference type="Pfam" id="PF00394">
    <property type="entry name" value="Cu-oxidase"/>
    <property type="match status" value="1"/>
</dbReference>
<dbReference type="Gene3D" id="2.60.40.420">
    <property type="entry name" value="Cupredoxins - blue copper proteins"/>
    <property type="match status" value="3"/>
</dbReference>
<dbReference type="PANTHER" id="PTHR11709:SF511">
    <property type="entry name" value="LACCASE"/>
    <property type="match status" value="1"/>
</dbReference>
<reference evidence="16 17" key="1">
    <citation type="journal article" date="2012" name="BMC Genomics">
        <title>Comparative genomics of the white-rot fungi, Phanerochaete carnosa and P. chrysosporium, to elucidate the genetic basis of the distinct wood types they colonize.</title>
        <authorList>
            <person name="Suzuki H."/>
            <person name="MacDonald J."/>
            <person name="Syed K."/>
            <person name="Salamov A."/>
            <person name="Hori C."/>
            <person name="Aerts A."/>
            <person name="Henrissat B."/>
            <person name="Wiebenga A."/>
            <person name="vanKuyk P.A."/>
            <person name="Barry K."/>
            <person name="Lindquist E."/>
            <person name="LaButti K."/>
            <person name="Lapidus A."/>
            <person name="Lucas S."/>
            <person name="Coutinho P."/>
            <person name="Gong Y."/>
            <person name="Samejima M."/>
            <person name="Mahadevan R."/>
            <person name="Abou-Zaid M."/>
            <person name="de Vries R.P."/>
            <person name="Igarashi K."/>
            <person name="Yadav J.S."/>
            <person name="Grigoriev I.V."/>
            <person name="Master E.R."/>
        </authorList>
    </citation>
    <scope>NUCLEOTIDE SEQUENCE [LARGE SCALE GENOMIC DNA]</scope>
    <source>
        <strain evidence="16 17">HHB-10118-sp</strain>
    </source>
</reference>
<dbReference type="CDD" id="cd13857">
    <property type="entry name" value="CuRO_1_Diphenol_Ox"/>
    <property type="match status" value="1"/>
</dbReference>
<dbReference type="GO" id="GO:0005576">
    <property type="term" value="C:extracellular region"/>
    <property type="evidence" value="ECO:0007669"/>
    <property type="project" value="UniProtKB-SubCell"/>
</dbReference>
<evidence type="ECO:0000256" key="10">
    <source>
        <dbReference type="ARBA" id="ARBA00023157"/>
    </source>
</evidence>
<dbReference type="HOGENOM" id="CLU_006504_7_1_1"/>
<dbReference type="PANTHER" id="PTHR11709">
    <property type="entry name" value="MULTI-COPPER OXIDASE"/>
    <property type="match status" value="1"/>
</dbReference>
<dbReference type="AlphaFoldDB" id="K5WRA2"/>
<keyword evidence="6" id="KW-0964">Secreted</keyword>
<dbReference type="GO" id="GO:0005507">
    <property type="term" value="F:copper ion binding"/>
    <property type="evidence" value="ECO:0007669"/>
    <property type="project" value="InterPro"/>
</dbReference>
<evidence type="ECO:0000313" key="16">
    <source>
        <dbReference type="EMBL" id="EKM52892.1"/>
    </source>
</evidence>
<evidence type="ECO:0000256" key="9">
    <source>
        <dbReference type="ARBA" id="ARBA00023008"/>
    </source>
</evidence>
<organism evidence="16 17">
    <name type="scientific">Phanerochaete carnosa (strain HHB-10118-sp)</name>
    <name type="common">White-rot fungus</name>
    <name type="synonym">Peniophora carnosa</name>
    <dbReference type="NCBI Taxonomy" id="650164"/>
    <lineage>
        <taxon>Eukaryota</taxon>
        <taxon>Fungi</taxon>
        <taxon>Dikarya</taxon>
        <taxon>Basidiomycota</taxon>
        <taxon>Agaricomycotina</taxon>
        <taxon>Agaricomycetes</taxon>
        <taxon>Polyporales</taxon>
        <taxon>Phanerochaetaceae</taxon>
        <taxon>Phanerochaete</taxon>
    </lineage>
</organism>
<dbReference type="InterPro" id="IPR033138">
    <property type="entry name" value="Cu_oxidase_CS"/>
</dbReference>
<evidence type="ECO:0000256" key="4">
    <source>
        <dbReference type="ARBA" id="ARBA00010609"/>
    </source>
</evidence>
<dbReference type="InterPro" id="IPR002355">
    <property type="entry name" value="Cu_oxidase_Cu_BS"/>
</dbReference>
<dbReference type="GO" id="GO:0052716">
    <property type="term" value="F:hydroquinone:oxygen oxidoreductase activity"/>
    <property type="evidence" value="ECO:0007669"/>
    <property type="project" value="UniProtKB-EC"/>
</dbReference>
<dbReference type="OrthoDB" id="2121828at2759"/>
<dbReference type="RefSeq" id="XP_007399221.1">
    <property type="nucleotide sequence ID" value="XM_007399159.1"/>
</dbReference>
<comment type="similarity">
    <text evidence="4">Belongs to the multicopper oxidase family.</text>
</comment>
<dbReference type="InterPro" id="IPR001117">
    <property type="entry name" value="Cu-oxidase_2nd"/>
</dbReference>
<evidence type="ECO:0000256" key="3">
    <source>
        <dbReference type="ARBA" id="ARBA00004613"/>
    </source>
</evidence>
<feature type="domain" description="Plastocyanin-like" evidence="13">
    <location>
        <begin position="196"/>
        <end position="351"/>
    </location>
</feature>
<evidence type="ECO:0000256" key="7">
    <source>
        <dbReference type="ARBA" id="ARBA00022723"/>
    </source>
</evidence>
<keyword evidence="8" id="KW-0560">Oxidoreductase</keyword>
<evidence type="ECO:0000259" key="14">
    <source>
        <dbReference type="Pfam" id="PF07731"/>
    </source>
</evidence>
<keyword evidence="17" id="KW-1185">Reference proteome</keyword>
<evidence type="ECO:0000256" key="2">
    <source>
        <dbReference type="ARBA" id="ARBA00001935"/>
    </source>
</evidence>
<comment type="subcellular location">
    <subcellularLocation>
        <location evidence="3">Secreted</location>
    </subcellularLocation>
</comment>
<feature type="domain" description="Plastocyanin-like" evidence="14">
    <location>
        <begin position="422"/>
        <end position="547"/>
    </location>
</feature>
<feature type="chain" id="PRO_5003885783" description="laccase" evidence="12">
    <location>
        <begin position="26"/>
        <end position="567"/>
    </location>
</feature>
<keyword evidence="9" id="KW-0186">Copper</keyword>
<feature type="domain" description="Plastocyanin-like" evidence="15">
    <location>
        <begin position="75"/>
        <end position="185"/>
    </location>
</feature>
<dbReference type="InterPro" id="IPR008972">
    <property type="entry name" value="Cupredoxin"/>
</dbReference>
<dbReference type="CDD" id="cd13910">
    <property type="entry name" value="CuRO_3_MCO_like_4"/>
    <property type="match status" value="1"/>
</dbReference>
<proteinExistence type="inferred from homology"/>
<accession>K5WRA2</accession>
<dbReference type="InterPro" id="IPR045087">
    <property type="entry name" value="Cu-oxidase_fam"/>
</dbReference>
<gene>
    <name evidence="16" type="ORF">PHACADRAFT_261563</name>
</gene>
<evidence type="ECO:0000256" key="8">
    <source>
        <dbReference type="ARBA" id="ARBA00023002"/>
    </source>
</evidence>
<dbReference type="PROSITE" id="PS00080">
    <property type="entry name" value="MULTICOPPER_OXIDASE2"/>
    <property type="match status" value="1"/>
</dbReference>
<evidence type="ECO:0000259" key="13">
    <source>
        <dbReference type="Pfam" id="PF00394"/>
    </source>
</evidence>
<comment type="cofactor">
    <cofactor evidence="2">
        <name>Cu cation</name>
        <dbReference type="ChEBI" id="CHEBI:23378"/>
    </cofactor>
</comment>
<evidence type="ECO:0000256" key="1">
    <source>
        <dbReference type="ARBA" id="ARBA00000349"/>
    </source>
</evidence>
<keyword evidence="12" id="KW-0732">Signal</keyword>
<dbReference type="SUPFAM" id="SSF49503">
    <property type="entry name" value="Cupredoxins"/>
    <property type="match status" value="3"/>
</dbReference>
<protein>
    <recommendedName>
        <fullName evidence="5">laccase</fullName>
        <ecNumber evidence="5">1.10.3.2</ecNumber>
    </recommendedName>
</protein>
<comment type="catalytic activity">
    <reaction evidence="1">
        <text>4 hydroquinone + O2 = 4 benzosemiquinone + 2 H2O</text>
        <dbReference type="Rhea" id="RHEA:11276"/>
        <dbReference type="ChEBI" id="CHEBI:15377"/>
        <dbReference type="ChEBI" id="CHEBI:15379"/>
        <dbReference type="ChEBI" id="CHEBI:17594"/>
        <dbReference type="ChEBI" id="CHEBI:17977"/>
        <dbReference type="EC" id="1.10.3.2"/>
    </reaction>
</comment>
<dbReference type="GeneID" id="18918028"/>
<dbReference type="Pfam" id="PF07732">
    <property type="entry name" value="Cu-oxidase_3"/>
    <property type="match status" value="1"/>
</dbReference>
<dbReference type="Proteomes" id="UP000008370">
    <property type="component" value="Unassembled WGS sequence"/>
</dbReference>
<evidence type="ECO:0000259" key="15">
    <source>
        <dbReference type="Pfam" id="PF07732"/>
    </source>
</evidence>
<dbReference type="EC" id="1.10.3.2" evidence="5"/>
<dbReference type="InParanoid" id="K5WRA2"/>
<evidence type="ECO:0000256" key="12">
    <source>
        <dbReference type="SAM" id="SignalP"/>
    </source>
</evidence>
<keyword evidence="7" id="KW-0479">Metal-binding</keyword>
<dbReference type="PROSITE" id="PS00079">
    <property type="entry name" value="MULTICOPPER_OXIDASE1"/>
    <property type="match status" value="1"/>
</dbReference>
<dbReference type="InterPro" id="IPR011707">
    <property type="entry name" value="Cu-oxidase-like_N"/>
</dbReference>
<dbReference type="KEGG" id="pco:PHACADRAFT_261563"/>
<dbReference type="Pfam" id="PF07731">
    <property type="entry name" value="Cu-oxidase_2"/>
    <property type="match status" value="1"/>
</dbReference>
<feature type="signal peptide" evidence="12">
    <location>
        <begin position="1"/>
        <end position="25"/>
    </location>
</feature>
<dbReference type="EMBL" id="JH930475">
    <property type="protein sequence ID" value="EKM52892.1"/>
    <property type="molecule type" value="Genomic_DNA"/>
</dbReference>
<name>K5WRA2_PHACS</name>
<sequence length="567" mass="61292">MRYIALCTPLIIASMALALFTGAEARTLPDQSPASSELSRRANTVSVPGADNFVVGSIIGQAPTTRTYDFVVSEMEGAPDGVTKPMLVVNGVFPGPTIEANQGDRLIIKVTNQMSNKTSIHWHGIPQNGTNYYDGTAAITECGIPTGQSLTYDFSLDDFSGTTWWHAHDTEYTDGIEGALIVHPRSYPPKFPTWDEDLVVELTDVYHTFSGVIAAELYAGNGSLSPLFLEIPDSGAINGIGQYNGSANYFDFDLKPNKTYRLRLIHEGSAAAFRFSVDYHSLTIIEADSTLIEPQVVSGVSLAVGQRYSVLITTNQTAEPQGNYWMRSELTTVGSLPDVNTDVRGIIRYGNSKSLPTASTDPGVPGSGLSDLNTATLAPAIVQKPLDSTKSYAVYFSVAESTDGGTITFMNGTSWQPLSNSSTLLHIVDAAQKGQSFAPEGSSVELGNQFMITEDSIETVDLLLVNQDPGPHPFHLHGHTPFVMGFDTGTFNGTGLNTVNPIYRDSYIVPPAGWLLLRFVTDNPGIWTLHCHIAWHMAVGLLMQINSLPSVSAKFDIPQTILDQCRV</sequence>
<evidence type="ECO:0000256" key="5">
    <source>
        <dbReference type="ARBA" id="ARBA00012297"/>
    </source>
</evidence>
<evidence type="ECO:0000313" key="17">
    <source>
        <dbReference type="Proteomes" id="UP000008370"/>
    </source>
</evidence>
<dbReference type="InterPro" id="IPR011706">
    <property type="entry name" value="Cu-oxidase_C"/>
</dbReference>
<evidence type="ECO:0000256" key="11">
    <source>
        <dbReference type="ARBA" id="ARBA00023180"/>
    </source>
</evidence>
<keyword evidence="11" id="KW-0325">Glycoprotein</keyword>
<keyword evidence="10" id="KW-1015">Disulfide bond</keyword>
<dbReference type="STRING" id="650164.K5WRA2"/>
<evidence type="ECO:0000256" key="6">
    <source>
        <dbReference type="ARBA" id="ARBA00022525"/>
    </source>
</evidence>